<dbReference type="PANTHER" id="PTHR12120">
    <property type="entry name" value="TNFR-CYS DOMAIN-CONTAINING PROTEIN"/>
    <property type="match status" value="1"/>
</dbReference>
<keyword evidence="7 13" id="KW-0472">Membrane</keyword>
<keyword evidence="10" id="KW-0325">Glycoprotein</keyword>
<dbReference type="Gene3D" id="1.10.533.10">
    <property type="entry name" value="Death Domain, Fas"/>
    <property type="match status" value="1"/>
</dbReference>
<dbReference type="RefSeq" id="XP_035682539.1">
    <property type="nucleotide sequence ID" value="XM_035826646.1"/>
</dbReference>
<dbReference type="GeneID" id="118419953"/>
<protein>
    <submittedName>
        <fullName evidence="18">Uncharacterized protein LOC118419953</fullName>
    </submittedName>
</protein>
<dbReference type="AlphaFoldDB" id="A0A9J7LGQ7"/>
<evidence type="ECO:0000256" key="1">
    <source>
        <dbReference type="ARBA" id="ARBA00004167"/>
    </source>
</evidence>
<organism evidence="17 18">
    <name type="scientific">Branchiostoma floridae</name>
    <name type="common">Florida lancelet</name>
    <name type="synonym">Amphioxus</name>
    <dbReference type="NCBI Taxonomy" id="7739"/>
    <lineage>
        <taxon>Eukaryota</taxon>
        <taxon>Metazoa</taxon>
        <taxon>Chordata</taxon>
        <taxon>Cephalochordata</taxon>
        <taxon>Leptocardii</taxon>
        <taxon>Amphioxiformes</taxon>
        <taxon>Branchiostomatidae</taxon>
        <taxon>Branchiostoma</taxon>
    </lineage>
</organism>
<keyword evidence="3" id="KW-0053">Apoptosis</keyword>
<dbReference type="SUPFAM" id="SSF47986">
    <property type="entry name" value="DEATH domain"/>
    <property type="match status" value="1"/>
</dbReference>
<dbReference type="InterPro" id="IPR000488">
    <property type="entry name" value="Death_dom"/>
</dbReference>
<feature type="disulfide bond" evidence="11">
    <location>
        <begin position="50"/>
        <end position="68"/>
    </location>
</feature>
<evidence type="ECO:0000256" key="6">
    <source>
        <dbReference type="ARBA" id="ARBA00022989"/>
    </source>
</evidence>
<evidence type="ECO:0000256" key="11">
    <source>
        <dbReference type="PROSITE-ProRule" id="PRU00206"/>
    </source>
</evidence>
<feature type="chain" id="PRO_5039920054" evidence="14">
    <location>
        <begin position="28"/>
        <end position="507"/>
    </location>
</feature>
<evidence type="ECO:0000259" key="15">
    <source>
        <dbReference type="PROSITE" id="PS50017"/>
    </source>
</evidence>
<feature type="domain" description="Death" evidence="15">
    <location>
        <begin position="435"/>
        <end position="502"/>
    </location>
</feature>
<dbReference type="GO" id="GO:0007165">
    <property type="term" value="P:signal transduction"/>
    <property type="evidence" value="ECO:0007669"/>
    <property type="project" value="InterPro"/>
</dbReference>
<dbReference type="GO" id="GO:0006915">
    <property type="term" value="P:apoptotic process"/>
    <property type="evidence" value="ECO:0007669"/>
    <property type="project" value="UniProtKB-KW"/>
</dbReference>
<dbReference type="InterPro" id="IPR011029">
    <property type="entry name" value="DEATH-like_dom_sf"/>
</dbReference>
<gene>
    <name evidence="18" type="primary">LOC118419953</name>
</gene>
<dbReference type="OrthoDB" id="10042879at2759"/>
<dbReference type="Proteomes" id="UP000001554">
    <property type="component" value="Chromosome 7"/>
</dbReference>
<evidence type="ECO:0000256" key="13">
    <source>
        <dbReference type="SAM" id="Phobius"/>
    </source>
</evidence>
<evidence type="ECO:0000256" key="9">
    <source>
        <dbReference type="ARBA" id="ARBA00023170"/>
    </source>
</evidence>
<accession>A0A9J7LGQ7</accession>
<dbReference type="InterPro" id="IPR001368">
    <property type="entry name" value="TNFR/NGFR_Cys_rich_reg"/>
</dbReference>
<feature type="signal peptide" evidence="14">
    <location>
        <begin position="1"/>
        <end position="27"/>
    </location>
</feature>
<feature type="compositionally biased region" description="Basic residues" evidence="12">
    <location>
        <begin position="272"/>
        <end position="285"/>
    </location>
</feature>
<dbReference type="KEGG" id="bfo:118419953"/>
<dbReference type="PROSITE" id="PS50050">
    <property type="entry name" value="TNFR_NGFR_2"/>
    <property type="match status" value="1"/>
</dbReference>
<feature type="region of interest" description="Disordered" evidence="12">
    <location>
        <begin position="350"/>
        <end position="370"/>
    </location>
</feature>
<feature type="compositionally biased region" description="Polar residues" evidence="12">
    <location>
        <begin position="354"/>
        <end position="370"/>
    </location>
</feature>
<evidence type="ECO:0000256" key="8">
    <source>
        <dbReference type="ARBA" id="ARBA00023157"/>
    </source>
</evidence>
<comment type="subcellular location">
    <subcellularLocation>
        <location evidence="1">Membrane</location>
        <topology evidence="1">Single-pass membrane protein</topology>
    </subcellularLocation>
</comment>
<dbReference type="PROSITE" id="PS50017">
    <property type="entry name" value="DEATH_DOMAIN"/>
    <property type="match status" value="1"/>
</dbReference>
<evidence type="ECO:0000256" key="10">
    <source>
        <dbReference type="ARBA" id="ARBA00023180"/>
    </source>
</evidence>
<dbReference type="GO" id="GO:0043123">
    <property type="term" value="P:positive regulation of canonical NF-kappaB signal transduction"/>
    <property type="evidence" value="ECO:0000318"/>
    <property type="project" value="GO_Central"/>
</dbReference>
<proteinExistence type="predicted"/>
<evidence type="ECO:0000259" key="16">
    <source>
        <dbReference type="PROSITE" id="PS50050"/>
    </source>
</evidence>
<dbReference type="PANTHER" id="PTHR12120:SF10">
    <property type="entry name" value="TNFR-CYS DOMAIN-CONTAINING PROTEIN"/>
    <property type="match status" value="1"/>
</dbReference>
<evidence type="ECO:0000256" key="5">
    <source>
        <dbReference type="ARBA" id="ARBA00022737"/>
    </source>
</evidence>
<feature type="compositionally biased region" description="Basic and acidic residues" evidence="12">
    <location>
        <begin position="214"/>
        <end position="230"/>
    </location>
</feature>
<keyword evidence="9" id="KW-0675">Receptor</keyword>
<evidence type="ECO:0000256" key="12">
    <source>
        <dbReference type="SAM" id="MobiDB-lite"/>
    </source>
</evidence>
<comment type="caution">
    <text evidence="11">Lacks conserved residue(s) required for the propagation of feature annotation.</text>
</comment>
<dbReference type="OMA" id="MPTWRTF"/>
<reference evidence="17" key="1">
    <citation type="journal article" date="2020" name="Nat. Ecol. Evol.">
        <title>Deeply conserved synteny resolves early events in vertebrate evolution.</title>
        <authorList>
            <person name="Simakov O."/>
            <person name="Marletaz F."/>
            <person name="Yue J.X."/>
            <person name="O'Connell B."/>
            <person name="Jenkins J."/>
            <person name="Brandt A."/>
            <person name="Calef R."/>
            <person name="Tung C.H."/>
            <person name="Huang T.K."/>
            <person name="Schmutz J."/>
            <person name="Satoh N."/>
            <person name="Yu J.K."/>
            <person name="Putnam N.H."/>
            <person name="Green R.E."/>
            <person name="Rokhsar D.S."/>
        </authorList>
    </citation>
    <scope>NUCLEOTIDE SEQUENCE [LARGE SCALE GENOMIC DNA]</scope>
    <source>
        <strain evidence="17">S238N-H82</strain>
    </source>
</reference>
<keyword evidence="2 13" id="KW-0812">Transmembrane</keyword>
<feature type="domain" description="TNFR-Cys" evidence="16">
    <location>
        <begin position="29"/>
        <end position="68"/>
    </location>
</feature>
<feature type="region of interest" description="Disordered" evidence="12">
    <location>
        <begin position="210"/>
        <end position="321"/>
    </location>
</feature>
<keyword evidence="6 13" id="KW-1133">Transmembrane helix</keyword>
<dbReference type="GO" id="GO:0005886">
    <property type="term" value="C:plasma membrane"/>
    <property type="evidence" value="ECO:0000318"/>
    <property type="project" value="GO_Central"/>
</dbReference>
<evidence type="ECO:0000256" key="14">
    <source>
        <dbReference type="SAM" id="SignalP"/>
    </source>
</evidence>
<evidence type="ECO:0000256" key="2">
    <source>
        <dbReference type="ARBA" id="ARBA00022692"/>
    </source>
</evidence>
<dbReference type="GO" id="GO:0046330">
    <property type="term" value="P:positive regulation of JNK cascade"/>
    <property type="evidence" value="ECO:0000318"/>
    <property type="project" value="GO_Central"/>
</dbReference>
<name>A0A9J7LGQ7_BRAFL</name>
<keyword evidence="17" id="KW-1185">Reference proteome</keyword>
<dbReference type="GO" id="GO:0038023">
    <property type="term" value="F:signaling receptor activity"/>
    <property type="evidence" value="ECO:0000318"/>
    <property type="project" value="GO_Central"/>
</dbReference>
<reference evidence="18" key="2">
    <citation type="submission" date="2025-08" db="UniProtKB">
        <authorList>
            <consortium name="RefSeq"/>
        </authorList>
    </citation>
    <scope>IDENTIFICATION</scope>
    <source>
        <strain evidence="18">S238N-H82</strain>
        <tissue evidence="18">Testes</tissue>
    </source>
</reference>
<evidence type="ECO:0000313" key="17">
    <source>
        <dbReference type="Proteomes" id="UP000001554"/>
    </source>
</evidence>
<feature type="compositionally biased region" description="Polar residues" evidence="12">
    <location>
        <begin position="257"/>
        <end position="271"/>
    </location>
</feature>
<evidence type="ECO:0000256" key="4">
    <source>
        <dbReference type="ARBA" id="ARBA00022729"/>
    </source>
</evidence>
<keyword evidence="8 11" id="KW-1015">Disulfide bond</keyword>
<keyword evidence="5" id="KW-0677">Repeat</keyword>
<evidence type="ECO:0000256" key="3">
    <source>
        <dbReference type="ARBA" id="ARBA00022703"/>
    </source>
</evidence>
<sequence>MGITKMTFTIGLLTLLLSSGFMGLTAGEDCDANKYLDSEGNCQSCSGRTCPAGEKIKEKCGHGKDLICELCTDLPAGQTCARGIQGPCVSCEHQNKKTVRECDARLDSVCYGCLENHFPKVNNQGEVDCIHCSAETNNRSECSQHPVIECAPEVADNALPGPEDDRHHKDSQRWAVIAAIAVSAAAAAILTVILVLVALKKNLCKPHGPYNRAPAHDAENPEQPERREESPALSEESEGEQCQVDENKKKVKFTKACRTSTNQSEDGQQLLHSKRPKLSKLKIPKRSSEGEIELHVSGSRTSSPVKAVPSPKKGTPSPYPVSDDDVFSYPSGNQPVNVQTDRHVRDAQAPCVGPTTSQASTPTGSLDLSGQTAKIHSDSRAVPNNTANDYATKLAWCKDRASSILLDDDWFSYNIQQELAGHLDKIPPSSSMPTWRTFFEKFGLTKQELDGVNTRYVDSPSLALFEVLQSRNAMYKYTVKKVLESLHNLKLYNAANFLCDELKKSKS</sequence>
<evidence type="ECO:0000313" key="18">
    <source>
        <dbReference type="RefSeq" id="XP_035682539.1"/>
    </source>
</evidence>
<evidence type="ECO:0000256" key="7">
    <source>
        <dbReference type="ARBA" id="ARBA00023136"/>
    </source>
</evidence>
<feature type="repeat" description="TNFR-Cys" evidence="11">
    <location>
        <begin position="29"/>
        <end position="68"/>
    </location>
</feature>
<dbReference type="InterPro" id="IPR047526">
    <property type="entry name" value="TNR19/27/EDAR"/>
</dbReference>
<keyword evidence="4 14" id="KW-0732">Signal</keyword>
<feature type="transmembrane region" description="Helical" evidence="13">
    <location>
        <begin position="174"/>
        <end position="199"/>
    </location>
</feature>